<keyword evidence="2 5" id="KW-0808">Transferase</keyword>
<dbReference type="EMBL" id="JAUTBA010000001">
    <property type="protein sequence ID" value="MDQ1150440.1"/>
    <property type="molecule type" value="Genomic_DNA"/>
</dbReference>
<feature type="binding site" evidence="5">
    <location>
        <position position="272"/>
    </location>
    <ligand>
        <name>S-adenosyl-L-methionine</name>
        <dbReference type="ChEBI" id="CHEBI:59789"/>
    </ligand>
</feature>
<evidence type="ECO:0000256" key="5">
    <source>
        <dbReference type="PROSITE-ProRule" id="PRU01023"/>
    </source>
</evidence>
<dbReference type="PANTHER" id="PTHR22807">
    <property type="entry name" value="NOP2 YEAST -RELATED NOL1/NOP2/FMU SUN DOMAIN-CONTAINING"/>
    <property type="match status" value="1"/>
</dbReference>
<dbReference type="InterPro" id="IPR049560">
    <property type="entry name" value="MeTrfase_RsmB-F_NOP2_cat"/>
</dbReference>
<dbReference type="InterPro" id="IPR001678">
    <property type="entry name" value="MeTrfase_RsmB-F_NOP2_dom"/>
</dbReference>
<reference evidence="7 8" key="1">
    <citation type="submission" date="2023-07" db="EMBL/GenBank/DDBJ databases">
        <title>Functional and genomic diversity of the sorghum phyllosphere microbiome.</title>
        <authorList>
            <person name="Shade A."/>
        </authorList>
    </citation>
    <scope>NUCLEOTIDE SEQUENCE [LARGE SCALE GENOMIC DNA]</scope>
    <source>
        <strain evidence="7 8">SORGH_AS_0892</strain>
    </source>
</reference>
<protein>
    <submittedName>
        <fullName evidence="7">16S rRNA (Cytosine967-C5)-methyltransferase</fullName>
        <ecNumber evidence="7">2.1.1.176</ecNumber>
    </submittedName>
</protein>
<keyword evidence="8" id="KW-1185">Reference proteome</keyword>
<dbReference type="PRINTS" id="PR02008">
    <property type="entry name" value="RCMTFAMILY"/>
</dbReference>
<evidence type="ECO:0000259" key="6">
    <source>
        <dbReference type="PROSITE" id="PS51686"/>
    </source>
</evidence>
<dbReference type="Proteomes" id="UP001244640">
    <property type="component" value="Unassembled WGS sequence"/>
</dbReference>
<dbReference type="GO" id="GO:0032259">
    <property type="term" value="P:methylation"/>
    <property type="evidence" value="ECO:0007669"/>
    <property type="project" value="UniProtKB-KW"/>
</dbReference>
<feature type="domain" description="SAM-dependent MTase RsmB/NOP-type" evidence="6">
    <location>
        <begin position="122"/>
        <end position="391"/>
    </location>
</feature>
<evidence type="ECO:0000256" key="2">
    <source>
        <dbReference type="ARBA" id="ARBA00022679"/>
    </source>
</evidence>
<dbReference type="EC" id="2.1.1.176" evidence="7"/>
<gene>
    <name evidence="7" type="ORF">QE382_002424</name>
</gene>
<comment type="caution">
    <text evidence="7">The sequence shown here is derived from an EMBL/GenBank/DDBJ whole genome shotgun (WGS) entry which is preliminary data.</text>
</comment>
<dbReference type="RefSeq" id="WP_307186083.1">
    <property type="nucleotide sequence ID" value="NZ_JAUTBA010000001.1"/>
</dbReference>
<evidence type="ECO:0000313" key="8">
    <source>
        <dbReference type="Proteomes" id="UP001244640"/>
    </source>
</evidence>
<keyword evidence="4 5" id="KW-0694">RNA-binding</keyword>
<name>A0ABU0U653_9SPHI</name>
<dbReference type="PANTHER" id="PTHR22807:SF61">
    <property type="entry name" value="NOL1_NOP2_SUN FAMILY PROTEIN _ ANTITERMINATION NUSB DOMAIN-CONTAINING PROTEIN"/>
    <property type="match status" value="1"/>
</dbReference>
<dbReference type="SUPFAM" id="SSF53335">
    <property type="entry name" value="S-adenosyl-L-methionine-dependent methyltransferases"/>
    <property type="match status" value="1"/>
</dbReference>
<dbReference type="Pfam" id="PF01189">
    <property type="entry name" value="Methyltr_RsmB-F"/>
    <property type="match status" value="1"/>
</dbReference>
<feature type="active site" description="Nucleophile" evidence="5">
    <location>
        <position position="345"/>
    </location>
</feature>
<proteinExistence type="inferred from homology"/>
<evidence type="ECO:0000256" key="1">
    <source>
        <dbReference type="ARBA" id="ARBA00022603"/>
    </source>
</evidence>
<dbReference type="InterPro" id="IPR029063">
    <property type="entry name" value="SAM-dependent_MTases_sf"/>
</dbReference>
<evidence type="ECO:0000256" key="3">
    <source>
        <dbReference type="ARBA" id="ARBA00022691"/>
    </source>
</evidence>
<dbReference type="Gene3D" id="3.40.50.150">
    <property type="entry name" value="Vaccinia Virus protein VP39"/>
    <property type="match status" value="1"/>
</dbReference>
<feature type="binding site" evidence="5">
    <location>
        <position position="245"/>
    </location>
    <ligand>
        <name>S-adenosyl-L-methionine</name>
        <dbReference type="ChEBI" id="CHEBI:59789"/>
    </ligand>
</feature>
<dbReference type="PROSITE" id="PS51686">
    <property type="entry name" value="SAM_MT_RSMB_NOP"/>
    <property type="match status" value="1"/>
</dbReference>
<comment type="similarity">
    <text evidence="5">Belongs to the class I-like SAM-binding methyltransferase superfamily. RsmB/NOP family.</text>
</comment>
<comment type="caution">
    <text evidence="5">Lacks conserved residue(s) required for the propagation of feature annotation.</text>
</comment>
<accession>A0ABU0U653</accession>
<dbReference type="InterPro" id="IPR023267">
    <property type="entry name" value="RCMT"/>
</dbReference>
<feature type="binding site" evidence="5">
    <location>
        <position position="292"/>
    </location>
    <ligand>
        <name>S-adenosyl-L-methionine</name>
        <dbReference type="ChEBI" id="CHEBI:59789"/>
    </ligand>
</feature>
<sequence>MAEFSEKRVHQQIRNFERAMDGFEADQPFSRYLTTFFKLNRQMGSSDRKAVSRLCYNYFRLGTAAPQLSQQRRLVLAEFLCEQESPLVAVLEPAYADKLHLSIRDKITFLESEGFFKLEDLFPFTEHISEKVNLTAFLESQCIQPYLYIRVKRGKTNFVRAILDGSQIPYTTIGEQTIALNNGTSLQRFDALDGIIEVQDLYSQRTLAYMEPGENESWWDTCAASGGKSLLLMDACPTVNLLVSDIRMSILRNLDERFDRAGIKHYRKKIIDLAKDTFPLLGSERFDGVLLDAPCSGSGTWGRTPEMIRHFRADKIGEFNALQKNIASNVVGHVKVGKPLIYITCSIFKAENEDVVNYIVDNFGFEIARMDYLEGYTEKADSMFVARLIKT</sequence>
<organism evidence="7 8">
    <name type="scientific">Sphingobacterium zeae</name>
    <dbReference type="NCBI Taxonomy" id="1776859"/>
    <lineage>
        <taxon>Bacteria</taxon>
        <taxon>Pseudomonadati</taxon>
        <taxon>Bacteroidota</taxon>
        <taxon>Sphingobacteriia</taxon>
        <taxon>Sphingobacteriales</taxon>
        <taxon>Sphingobacteriaceae</taxon>
        <taxon>Sphingobacterium</taxon>
    </lineage>
</organism>
<dbReference type="GO" id="GO:0008168">
    <property type="term" value="F:methyltransferase activity"/>
    <property type="evidence" value="ECO:0007669"/>
    <property type="project" value="UniProtKB-KW"/>
</dbReference>
<evidence type="ECO:0000313" key="7">
    <source>
        <dbReference type="EMBL" id="MDQ1150440.1"/>
    </source>
</evidence>
<keyword evidence="3 5" id="KW-0949">S-adenosyl-L-methionine</keyword>
<evidence type="ECO:0000256" key="4">
    <source>
        <dbReference type="ARBA" id="ARBA00022884"/>
    </source>
</evidence>
<keyword evidence="1 5" id="KW-0489">Methyltransferase</keyword>